<dbReference type="Proteomes" id="UP001499854">
    <property type="component" value="Unassembled WGS sequence"/>
</dbReference>
<dbReference type="InterPro" id="IPR000073">
    <property type="entry name" value="AB_hydrolase_1"/>
</dbReference>
<keyword evidence="4" id="KW-1185">Reference proteome</keyword>
<dbReference type="SUPFAM" id="SSF53474">
    <property type="entry name" value="alpha/beta-Hydrolases"/>
    <property type="match status" value="1"/>
</dbReference>
<evidence type="ECO:0000256" key="1">
    <source>
        <dbReference type="ARBA" id="ARBA00022801"/>
    </source>
</evidence>
<accession>A0ABN2QCP9</accession>
<organism evidence="3 4">
    <name type="scientific">Catenulispora subtropica</name>
    <dbReference type="NCBI Taxonomy" id="450798"/>
    <lineage>
        <taxon>Bacteria</taxon>
        <taxon>Bacillati</taxon>
        <taxon>Actinomycetota</taxon>
        <taxon>Actinomycetes</taxon>
        <taxon>Catenulisporales</taxon>
        <taxon>Catenulisporaceae</taxon>
        <taxon>Catenulispora</taxon>
    </lineage>
</organism>
<proteinExistence type="predicted"/>
<dbReference type="Gene3D" id="3.40.50.1820">
    <property type="entry name" value="alpha/beta hydrolase"/>
    <property type="match status" value="1"/>
</dbReference>
<dbReference type="RefSeq" id="WP_344654856.1">
    <property type="nucleotide sequence ID" value="NZ_BAAAQM010000001.1"/>
</dbReference>
<comment type="caution">
    <text evidence="3">The sequence shown here is derived from an EMBL/GenBank/DDBJ whole genome shotgun (WGS) entry which is preliminary data.</text>
</comment>
<evidence type="ECO:0000259" key="2">
    <source>
        <dbReference type="Pfam" id="PF00561"/>
    </source>
</evidence>
<name>A0ABN2QCP9_9ACTN</name>
<dbReference type="Pfam" id="PF00561">
    <property type="entry name" value="Abhydrolase_1"/>
    <property type="match status" value="1"/>
</dbReference>
<evidence type="ECO:0000313" key="4">
    <source>
        <dbReference type="Proteomes" id="UP001499854"/>
    </source>
</evidence>
<sequence>MTDIQVHQFTSRDGLDLTYRETGEGRPLVLLHGFSGSYLHWFEHGPAAALAQQGRRVILPDFRGHGDSPQPRDPAAYPPDVLAHDTLALIDHLGLDDQGYDLGGYSLGGRIVIRMLARGARPARAVIGGQGLADMTRAGGGVANHRVLTALAHGDRIEPGTPDAEMAYWFGQSGADPQALLYVLDSLVATPGDTLRRIQTPTLIVVGDEDHGHGTGEELAAALPKGRFTAVAGNHWTALTGSGFANAIAEFLDEPLD</sequence>
<dbReference type="PANTHER" id="PTHR43798:SF31">
    <property type="entry name" value="AB HYDROLASE SUPERFAMILY PROTEIN YCLE"/>
    <property type="match status" value="1"/>
</dbReference>
<feature type="domain" description="AB hydrolase-1" evidence="2">
    <location>
        <begin position="27"/>
        <end position="125"/>
    </location>
</feature>
<reference evidence="3 4" key="1">
    <citation type="journal article" date="2019" name="Int. J. Syst. Evol. Microbiol.">
        <title>The Global Catalogue of Microorganisms (GCM) 10K type strain sequencing project: providing services to taxonomists for standard genome sequencing and annotation.</title>
        <authorList>
            <consortium name="The Broad Institute Genomics Platform"/>
            <consortium name="The Broad Institute Genome Sequencing Center for Infectious Disease"/>
            <person name="Wu L."/>
            <person name="Ma J."/>
        </authorList>
    </citation>
    <scope>NUCLEOTIDE SEQUENCE [LARGE SCALE GENOMIC DNA]</scope>
    <source>
        <strain evidence="3 4">JCM 16013</strain>
    </source>
</reference>
<evidence type="ECO:0000313" key="3">
    <source>
        <dbReference type="EMBL" id="GAA1949752.1"/>
    </source>
</evidence>
<dbReference type="InterPro" id="IPR050266">
    <property type="entry name" value="AB_hydrolase_sf"/>
</dbReference>
<dbReference type="InterPro" id="IPR029058">
    <property type="entry name" value="AB_hydrolase_fold"/>
</dbReference>
<protein>
    <submittedName>
        <fullName evidence="3">Alpha/beta fold hydrolase</fullName>
    </submittedName>
</protein>
<dbReference type="PANTHER" id="PTHR43798">
    <property type="entry name" value="MONOACYLGLYCEROL LIPASE"/>
    <property type="match status" value="1"/>
</dbReference>
<keyword evidence="1 3" id="KW-0378">Hydrolase</keyword>
<dbReference type="GO" id="GO:0016787">
    <property type="term" value="F:hydrolase activity"/>
    <property type="evidence" value="ECO:0007669"/>
    <property type="project" value="UniProtKB-KW"/>
</dbReference>
<dbReference type="EMBL" id="BAAAQM010000001">
    <property type="protein sequence ID" value="GAA1949752.1"/>
    <property type="molecule type" value="Genomic_DNA"/>
</dbReference>
<gene>
    <name evidence="3" type="ORF">GCM10009838_01020</name>
</gene>